<reference evidence="2 3" key="1">
    <citation type="submission" date="2016-10" db="EMBL/GenBank/DDBJ databases">
        <authorList>
            <person name="de Groot N.N."/>
        </authorList>
    </citation>
    <scope>NUCLEOTIDE SEQUENCE [LARGE SCALE GENOMIC DNA]</scope>
    <source>
        <strain evidence="2 3">DSM 6059</strain>
    </source>
</reference>
<dbReference type="OrthoDB" id="9774661at2"/>
<dbReference type="Pfam" id="PF00196">
    <property type="entry name" value="GerE"/>
    <property type="match status" value="1"/>
</dbReference>
<evidence type="ECO:0000313" key="3">
    <source>
        <dbReference type="Proteomes" id="UP000198862"/>
    </source>
</evidence>
<sequence>MEHSFSSKYKKSLNTLYNAASLVKLKSAIFSLSQELGFNGIFITGLSQVGESFYYISDFPTHLLPEYNNKSGSHYPRYYEDALEQCQFSNNSVLWHEVAPIQVHSGSILGSHIAGAKAPENVDTVQGVSIPTFSNKGSGFISFYYSGAQTDFLKFYTKKHLELIGIAQIIFQQLCLNHPDVIFEKPKLTVKSKECLHFMSKGFTNIEISRLMHVSKDRVKELVSGILDKLEAANRTEAVMIAASNNII</sequence>
<dbReference type="GO" id="GO:0006355">
    <property type="term" value="P:regulation of DNA-templated transcription"/>
    <property type="evidence" value="ECO:0007669"/>
    <property type="project" value="InterPro"/>
</dbReference>
<dbReference type="EMBL" id="FOLO01000008">
    <property type="protein sequence ID" value="SFC36299.1"/>
    <property type="molecule type" value="Genomic_DNA"/>
</dbReference>
<dbReference type="InterPro" id="IPR000792">
    <property type="entry name" value="Tscrpt_reg_LuxR_C"/>
</dbReference>
<dbReference type="CDD" id="cd06170">
    <property type="entry name" value="LuxR_C_like"/>
    <property type="match status" value="1"/>
</dbReference>
<organism evidence="2 3">
    <name type="scientific">Pseudoalteromonas denitrificans DSM 6059</name>
    <dbReference type="NCBI Taxonomy" id="1123010"/>
    <lineage>
        <taxon>Bacteria</taxon>
        <taxon>Pseudomonadati</taxon>
        <taxon>Pseudomonadota</taxon>
        <taxon>Gammaproteobacteria</taxon>
        <taxon>Alteromonadales</taxon>
        <taxon>Pseudoalteromonadaceae</taxon>
        <taxon>Pseudoalteromonas</taxon>
    </lineage>
</organism>
<feature type="domain" description="HTH luxR-type" evidence="1">
    <location>
        <begin position="181"/>
        <end position="246"/>
    </location>
</feature>
<dbReference type="Proteomes" id="UP000198862">
    <property type="component" value="Unassembled WGS sequence"/>
</dbReference>
<dbReference type="AlphaFoldDB" id="A0A1I1IIX8"/>
<keyword evidence="3" id="KW-1185">Reference proteome</keyword>
<accession>A0A1I1IIX8</accession>
<evidence type="ECO:0000259" key="1">
    <source>
        <dbReference type="PROSITE" id="PS50043"/>
    </source>
</evidence>
<protein>
    <submittedName>
        <fullName evidence="2">Regulatory protein, luxR family</fullName>
    </submittedName>
</protein>
<gene>
    <name evidence="2" type="ORF">SAMN02745724_01501</name>
</gene>
<dbReference type="InterPro" id="IPR016032">
    <property type="entry name" value="Sig_transdc_resp-reg_C-effctor"/>
</dbReference>
<proteinExistence type="predicted"/>
<dbReference type="SUPFAM" id="SSF46894">
    <property type="entry name" value="C-terminal effector domain of the bipartite response regulators"/>
    <property type="match status" value="1"/>
</dbReference>
<dbReference type="Gene3D" id="1.10.10.10">
    <property type="entry name" value="Winged helix-like DNA-binding domain superfamily/Winged helix DNA-binding domain"/>
    <property type="match status" value="1"/>
</dbReference>
<dbReference type="STRING" id="1123010.SAMN02745724_01501"/>
<dbReference type="PROSITE" id="PS50043">
    <property type="entry name" value="HTH_LUXR_2"/>
    <property type="match status" value="1"/>
</dbReference>
<dbReference type="InterPro" id="IPR036388">
    <property type="entry name" value="WH-like_DNA-bd_sf"/>
</dbReference>
<name>A0A1I1IIX8_9GAMM</name>
<dbReference type="GO" id="GO:0003677">
    <property type="term" value="F:DNA binding"/>
    <property type="evidence" value="ECO:0007669"/>
    <property type="project" value="InterPro"/>
</dbReference>
<dbReference type="RefSeq" id="WP_091982387.1">
    <property type="nucleotide sequence ID" value="NZ_FOLO01000008.1"/>
</dbReference>
<dbReference type="SMART" id="SM00421">
    <property type="entry name" value="HTH_LUXR"/>
    <property type="match status" value="1"/>
</dbReference>
<evidence type="ECO:0000313" key="2">
    <source>
        <dbReference type="EMBL" id="SFC36299.1"/>
    </source>
</evidence>